<dbReference type="SUPFAM" id="SSF51110">
    <property type="entry name" value="alpha-D-mannose-specific plant lectins"/>
    <property type="match status" value="2"/>
</dbReference>
<keyword evidence="14 21" id="KW-0472">Membrane</keyword>
<organism evidence="25">
    <name type="scientific">Oryza nivara</name>
    <name type="common">Indian wild rice</name>
    <name type="synonym">Oryza sativa f. spontanea</name>
    <dbReference type="NCBI Taxonomy" id="4536"/>
    <lineage>
        <taxon>Eukaryota</taxon>
        <taxon>Viridiplantae</taxon>
        <taxon>Streptophyta</taxon>
        <taxon>Embryophyta</taxon>
        <taxon>Tracheophyta</taxon>
        <taxon>Spermatophyta</taxon>
        <taxon>Magnoliopsida</taxon>
        <taxon>Liliopsida</taxon>
        <taxon>Poales</taxon>
        <taxon>Poaceae</taxon>
        <taxon>BOP clade</taxon>
        <taxon>Oryzoideae</taxon>
        <taxon>Oryzeae</taxon>
        <taxon>Oryzinae</taxon>
        <taxon>Oryza</taxon>
    </lineage>
</organism>
<evidence type="ECO:0000256" key="12">
    <source>
        <dbReference type="ARBA" id="ARBA00022840"/>
    </source>
</evidence>
<feature type="domain" description="Protein kinase" evidence="22">
    <location>
        <begin position="552"/>
        <end position="823"/>
    </location>
</feature>
<dbReference type="GO" id="GO:0004674">
    <property type="term" value="F:protein serine/threonine kinase activity"/>
    <property type="evidence" value="ECO:0007669"/>
    <property type="project" value="UniProtKB-KW"/>
</dbReference>
<comment type="subcellular location">
    <subcellularLocation>
        <location evidence="1">Membrane</location>
        <topology evidence="1">Single-pass type I membrane protein</topology>
    </subcellularLocation>
</comment>
<evidence type="ECO:0000256" key="17">
    <source>
        <dbReference type="ARBA" id="ARBA00023180"/>
    </source>
</evidence>
<reference evidence="25" key="2">
    <citation type="submission" date="2018-04" db="EMBL/GenBank/DDBJ databases">
        <title>OnivRS2 (Oryza nivara Reference Sequence Version 2).</title>
        <authorList>
            <person name="Zhang J."/>
            <person name="Kudrna D."/>
            <person name="Lee S."/>
            <person name="Talag J."/>
            <person name="Rajasekar S."/>
            <person name="Welchert J."/>
            <person name="Hsing Y.-I."/>
            <person name="Wing R.A."/>
        </authorList>
    </citation>
    <scope>NUCLEOTIDE SEQUENCE [LARGE SCALE GENOMIC DNA]</scope>
    <source>
        <strain evidence="25">SL10</strain>
    </source>
</reference>
<keyword evidence="8" id="KW-0732">Signal</keyword>
<keyword evidence="12 20" id="KW-0067">ATP-binding</keyword>
<dbReference type="SMART" id="SM00108">
    <property type="entry name" value="B_lectin"/>
    <property type="match status" value="2"/>
</dbReference>
<dbReference type="SUPFAM" id="SSF56112">
    <property type="entry name" value="Protein kinase-like (PK-like)"/>
    <property type="match status" value="2"/>
</dbReference>
<feature type="transmembrane region" description="Helical" evidence="21">
    <location>
        <begin position="1264"/>
        <end position="1286"/>
    </location>
</feature>
<evidence type="ECO:0000256" key="18">
    <source>
        <dbReference type="ARBA" id="ARBA00047899"/>
    </source>
</evidence>
<feature type="binding site" evidence="20">
    <location>
        <position position="579"/>
    </location>
    <ligand>
        <name>ATP</name>
        <dbReference type="ChEBI" id="CHEBI:30616"/>
    </ligand>
</feature>
<evidence type="ECO:0000256" key="13">
    <source>
        <dbReference type="ARBA" id="ARBA00022989"/>
    </source>
</evidence>
<sequence length="1655" mass="184881">MGGAAAAYAFGVPAPGQGFGFVWWWLSSPGRTAHHLFDEMRGLANPTIRPFALNVEPGTVWHNNPSLLHNKYPDDNFLMRIIIPRVTTEIPSINSPLDSLPSFACGFFCAGPATNCNAYTFSIFFVNAFSTGGDVHLESPEVVWFANRDRPVGENATVEFTELGDLVLYDADGTLVWSTNTTDKSVVSMKLTWSGNLVLLDHADVEVWRSFDHPTDTLVISQILQMGQKLVARTSLTNWAEGKLYLTVLADGMYAFAGIDTPLAYYRSPTRGTAATNRSAYVALKNGSLDVFTSFQETEVPDYHIKFPVDPFGLVFARLDWDGHMRLYQWGIDSWVNSDIFNITDPCDYPLACGEYGICSHGQCSCPDVAIGQSGLFELVDAREVNRGCSLKSSLSCGSAGKTRLLAVPNITYFNFVYNWTTNEDHCKLSCMDDCSCRASFFQYEDTSSGFCFLASDIFSMISVSTENYSSNFSSLAFVKIQESAHKPLSYKDKRAIVLVAGSLSFVTSVIVVVLIVLRKRRAEPLEDEYNIEQLSGLPTRFSLVDLKLATGDFSRKIGAGGFGSVFEGQIGDNHVAVKRLDGVSQGKREFLTEVQTIGSINHRHLVRLIGFCAEKTHRLLVYEYMPNGSLDKWIFQNHQAAPLDLETRLKIISDIAKGLAYLHNDCRQTIAHLDIKPQNILLDEMFTAKISDFGLARLIDHGQSSVMTKLRGTLGYLAPEWLTSVITEKVDVYSFGVVIMEILCGRRNLDYSQPEESRHLVNILLEKAKNNQLMDLINPCFIDTELHVDDVLRMMNLAMWCLQDNNRRPSMSMVVKILESTMDVETELDFDLVVIDPMVLANRAAQRNTPGTVWHNNPSLLHNKYPDDNFLMRIILPQFTGIPSVDMPLDSLPSFACGFFCAGPATTCNAFTFSVFFVNAFSTGGDVHLQSPEVVWFANRDHPVGENATVEFTELGDLVLYDADGTLVWSTNTTDKSVVSMRLTGSGNLVLLDRADVEVWRSFDHPTDSLVISQILQMGQKLMARTSLTNWAEGKLYLTVLADGMYAFAGIDTPLAYYRSPTGGTVATNRSAYVVLKNGTLDVFTSFRETEAPDHHIKLPVDPFGQVFARLDWDGHMRLYQWGNSAWVSSDIFHITDPCAYPLACGEFGICSNGQCSCPDVAVGQSGLFELVDAREANRGCFLTSSFSCGSTRKTRFLAVPNVTHFNFVYNWTTNEDHCKLSCMDDCSCRASFFQHKDTSSGFCFLASDDSTHKSLLSKEKRAIVLVAGSLSFVTSVIVAVLIVLRRKRDEPLEDEYFIDQLPGLPTRFSFVDLKSATGDFSRKIGAGGFGSVFEGQIGDKHVAVKRLDSIGQGKREFLAEVQTIGSINHIHLVRLIGFCVEKTHRLLVYEYMPNGSLDKWIFQNHQADPLDWKTRLKIISDVAKGLAYLHSDCRQTIAHLDIKPENILLDEVFTAKISDFGLAKLIDREQSSVMTRLRGTLGYLAPEWLTSVITEKVDVYSFGVVIMEILCSRRNLDYSQPEESCHLISMLQEKAKNNQLMDLIDPCFFDMELHMDDVLRMMNLAMWCLQVDNNRRPSMSMVVKILEGTMDVETELDFDLVNIDPMVVAHRAAQRNSITLQGQDEIQGAQIYSSKISSSRLKTRTPVFLYYSI</sequence>
<evidence type="ECO:0000256" key="11">
    <source>
        <dbReference type="ARBA" id="ARBA00022777"/>
    </source>
</evidence>
<dbReference type="InterPro" id="IPR036426">
    <property type="entry name" value="Bulb-type_lectin_dom_sf"/>
</dbReference>
<evidence type="ECO:0000256" key="20">
    <source>
        <dbReference type="PROSITE-ProRule" id="PRU10141"/>
    </source>
</evidence>
<dbReference type="GO" id="GO:0016020">
    <property type="term" value="C:membrane"/>
    <property type="evidence" value="ECO:0007669"/>
    <property type="project" value="UniProtKB-SubCell"/>
</dbReference>
<dbReference type="InterPro" id="IPR003609">
    <property type="entry name" value="Pan_app"/>
</dbReference>
<feature type="domain" description="Protein kinase" evidence="22">
    <location>
        <begin position="1320"/>
        <end position="1592"/>
    </location>
</feature>
<dbReference type="PROSITE" id="PS00108">
    <property type="entry name" value="PROTEIN_KINASE_ST"/>
    <property type="match status" value="2"/>
</dbReference>
<dbReference type="InterPro" id="IPR000719">
    <property type="entry name" value="Prot_kinase_dom"/>
</dbReference>
<keyword evidence="16" id="KW-0675">Receptor</keyword>
<keyword evidence="9" id="KW-0430">Lectin</keyword>
<keyword evidence="13 21" id="KW-1133">Transmembrane helix</keyword>
<evidence type="ECO:0000256" key="14">
    <source>
        <dbReference type="ARBA" id="ARBA00023136"/>
    </source>
</evidence>
<dbReference type="PANTHER" id="PTHR47976:SF13">
    <property type="entry name" value="RECEPTOR-LIKE SERINE_THREONINE-PROTEIN KINASE"/>
    <property type="match status" value="1"/>
</dbReference>
<proteinExistence type="predicted"/>
<dbReference type="FunFam" id="2.90.10.30:FF:000003">
    <property type="entry name" value="Os04g0303100 protein"/>
    <property type="match status" value="2"/>
</dbReference>
<evidence type="ECO:0000256" key="4">
    <source>
        <dbReference type="ARBA" id="ARBA00022536"/>
    </source>
</evidence>
<protein>
    <recommendedName>
        <fullName evidence="2">non-specific serine/threonine protein kinase</fullName>
        <ecNumber evidence="2">2.7.11.1</ecNumber>
    </recommendedName>
</protein>
<dbReference type="Gene3D" id="3.30.200.20">
    <property type="entry name" value="Phosphorylase Kinase, domain 1"/>
    <property type="match status" value="2"/>
</dbReference>
<evidence type="ECO:0000256" key="19">
    <source>
        <dbReference type="ARBA" id="ARBA00048679"/>
    </source>
</evidence>
<reference evidence="25" key="1">
    <citation type="submission" date="2015-04" db="UniProtKB">
        <authorList>
            <consortium name="EnsemblPlants"/>
        </authorList>
    </citation>
    <scope>IDENTIFICATION</scope>
    <source>
        <strain evidence="25">SL10</strain>
    </source>
</reference>
<evidence type="ECO:0000256" key="5">
    <source>
        <dbReference type="ARBA" id="ARBA00022553"/>
    </source>
</evidence>
<dbReference type="InterPro" id="IPR017441">
    <property type="entry name" value="Protein_kinase_ATP_BS"/>
</dbReference>
<evidence type="ECO:0000256" key="8">
    <source>
        <dbReference type="ARBA" id="ARBA00022729"/>
    </source>
</evidence>
<keyword evidence="4" id="KW-0245">EGF-like domain</keyword>
<dbReference type="Proteomes" id="UP000006591">
    <property type="component" value="Chromosome 6"/>
</dbReference>
<dbReference type="CDD" id="cd14066">
    <property type="entry name" value="STKc_IRAK"/>
    <property type="match status" value="2"/>
</dbReference>
<dbReference type="Gene3D" id="2.90.10.30">
    <property type="match status" value="2"/>
</dbReference>
<dbReference type="HOGENOM" id="CLU_000288_178_6_1"/>
<evidence type="ECO:0000259" key="22">
    <source>
        <dbReference type="PROSITE" id="PS50011"/>
    </source>
</evidence>
<dbReference type="Gramene" id="ONIVA06G21480.5">
    <property type="protein sequence ID" value="ONIVA06G21480.5"/>
    <property type="gene ID" value="ONIVA06G21480"/>
</dbReference>
<accession>A0A0E0HS91</accession>
<evidence type="ECO:0000256" key="1">
    <source>
        <dbReference type="ARBA" id="ARBA00004479"/>
    </source>
</evidence>
<dbReference type="PROSITE" id="PS00107">
    <property type="entry name" value="PROTEIN_KINASE_ATP"/>
    <property type="match status" value="2"/>
</dbReference>
<evidence type="ECO:0000256" key="3">
    <source>
        <dbReference type="ARBA" id="ARBA00022527"/>
    </source>
</evidence>
<dbReference type="InterPro" id="IPR011009">
    <property type="entry name" value="Kinase-like_dom_sf"/>
</dbReference>
<dbReference type="PROSITE" id="PS50011">
    <property type="entry name" value="PROTEIN_KINASE_DOM"/>
    <property type="match status" value="2"/>
</dbReference>
<dbReference type="GO" id="GO:0005524">
    <property type="term" value="F:ATP binding"/>
    <property type="evidence" value="ECO:0007669"/>
    <property type="project" value="UniProtKB-UniRule"/>
</dbReference>
<feature type="domain" description="Apple" evidence="24">
    <location>
        <begin position="1190"/>
        <end position="1271"/>
    </location>
</feature>
<evidence type="ECO:0000256" key="9">
    <source>
        <dbReference type="ARBA" id="ARBA00022734"/>
    </source>
</evidence>
<dbReference type="PROSITE" id="PS50927">
    <property type="entry name" value="BULB_LECTIN"/>
    <property type="match status" value="2"/>
</dbReference>
<dbReference type="InterPro" id="IPR051343">
    <property type="entry name" value="G-type_lectin_kinases/EP1-like"/>
</dbReference>
<keyword evidence="3" id="KW-0723">Serine/threonine-protein kinase</keyword>
<dbReference type="eggNOG" id="ENOG502QUNW">
    <property type="taxonomic scope" value="Eukaryota"/>
</dbReference>
<dbReference type="FunFam" id="1.10.510.10:FF:000248">
    <property type="entry name" value="S-receptor-like kinase 5"/>
    <property type="match status" value="2"/>
</dbReference>
<dbReference type="Pfam" id="PF00069">
    <property type="entry name" value="Pkinase"/>
    <property type="match status" value="2"/>
</dbReference>
<dbReference type="GO" id="GO:0051707">
    <property type="term" value="P:response to other organism"/>
    <property type="evidence" value="ECO:0007669"/>
    <property type="project" value="UniProtKB-ARBA"/>
</dbReference>
<feature type="binding site" evidence="20">
    <location>
        <position position="1347"/>
    </location>
    <ligand>
        <name>ATP</name>
        <dbReference type="ChEBI" id="CHEBI:30616"/>
    </ligand>
</feature>
<evidence type="ECO:0000256" key="2">
    <source>
        <dbReference type="ARBA" id="ARBA00012513"/>
    </source>
</evidence>
<dbReference type="InterPro" id="IPR008271">
    <property type="entry name" value="Ser/Thr_kinase_AS"/>
</dbReference>
<evidence type="ECO:0000259" key="24">
    <source>
        <dbReference type="PROSITE" id="PS50948"/>
    </source>
</evidence>
<keyword evidence="15" id="KW-1015">Disulfide bond</keyword>
<keyword evidence="26" id="KW-1185">Reference proteome</keyword>
<dbReference type="PANTHER" id="PTHR47976">
    <property type="entry name" value="G-TYPE LECTIN S-RECEPTOR-LIKE SERINE/THREONINE-PROTEIN KINASE SD2-5"/>
    <property type="match status" value="1"/>
</dbReference>
<dbReference type="STRING" id="4536.A0A0E0HS91"/>
<evidence type="ECO:0000259" key="23">
    <source>
        <dbReference type="PROSITE" id="PS50927"/>
    </source>
</evidence>
<dbReference type="PROSITE" id="PS50948">
    <property type="entry name" value="PAN"/>
    <property type="match status" value="1"/>
</dbReference>
<keyword evidence="7 21" id="KW-0812">Transmembrane</keyword>
<keyword evidence="5" id="KW-0597">Phosphoprotein</keyword>
<keyword evidence="6" id="KW-0808">Transferase</keyword>
<evidence type="ECO:0000256" key="15">
    <source>
        <dbReference type="ARBA" id="ARBA00023157"/>
    </source>
</evidence>
<keyword evidence="11" id="KW-0418">Kinase</keyword>
<evidence type="ECO:0000256" key="6">
    <source>
        <dbReference type="ARBA" id="ARBA00022679"/>
    </source>
</evidence>
<feature type="domain" description="Bulb-type lectin" evidence="23">
    <location>
        <begin position="892"/>
        <end position="1005"/>
    </location>
</feature>
<comment type="catalytic activity">
    <reaction evidence="18">
        <text>L-threonyl-[protein] + ATP = O-phospho-L-threonyl-[protein] + ADP + H(+)</text>
        <dbReference type="Rhea" id="RHEA:46608"/>
        <dbReference type="Rhea" id="RHEA-COMP:11060"/>
        <dbReference type="Rhea" id="RHEA-COMP:11605"/>
        <dbReference type="ChEBI" id="CHEBI:15378"/>
        <dbReference type="ChEBI" id="CHEBI:30013"/>
        <dbReference type="ChEBI" id="CHEBI:30616"/>
        <dbReference type="ChEBI" id="CHEBI:61977"/>
        <dbReference type="ChEBI" id="CHEBI:456216"/>
        <dbReference type="EC" id="2.7.11.1"/>
    </reaction>
</comment>
<dbReference type="GO" id="GO:0030246">
    <property type="term" value="F:carbohydrate binding"/>
    <property type="evidence" value="ECO:0007669"/>
    <property type="project" value="UniProtKB-KW"/>
</dbReference>
<dbReference type="InterPro" id="IPR001480">
    <property type="entry name" value="Bulb-type_lectin_dom"/>
</dbReference>
<dbReference type="SMART" id="SM00220">
    <property type="entry name" value="S_TKc"/>
    <property type="match status" value="2"/>
</dbReference>
<evidence type="ECO:0000256" key="16">
    <source>
        <dbReference type="ARBA" id="ARBA00023170"/>
    </source>
</evidence>
<evidence type="ECO:0000256" key="21">
    <source>
        <dbReference type="SAM" id="Phobius"/>
    </source>
</evidence>
<dbReference type="Pfam" id="PF01453">
    <property type="entry name" value="B_lectin"/>
    <property type="match status" value="2"/>
</dbReference>
<dbReference type="CDD" id="cd00028">
    <property type="entry name" value="B_lectin"/>
    <property type="match status" value="2"/>
</dbReference>
<dbReference type="EC" id="2.7.11.1" evidence="2"/>
<dbReference type="Gene3D" id="1.10.510.10">
    <property type="entry name" value="Transferase(Phosphotransferase) domain 1"/>
    <property type="match status" value="2"/>
</dbReference>
<evidence type="ECO:0000313" key="25">
    <source>
        <dbReference type="EnsemblPlants" id="ONIVA06G21480.5"/>
    </source>
</evidence>
<name>A0A0E0HS91_ORYNI</name>
<keyword evidence="17" id="KW-0325">Glycoprotein</keyword>
<dbReference type="EnsemblPlants" id="ONIVA06G21480.5">
    <property type="protein sequence ID" value="ONIVA06G21480.5"/>
    <property type="gene ID" value="ONIVA06G21480"/>
</dbReference>
<evidence type="ECO:0000256" key="10">
    <source>
        <dbReference type="ARBA" id="ARBA00022741"/>
    </source>
</evidence>
<evidence type="ECO:0000256" key="7">
    <source>
        <dbReference type="ARBA" id="ARBA00022692"/>
    </source>
</evidence>
<dbReference type="FunFam" id="3.30.200.20:FF:000178">
    <property type="entry name" value="serine/threonine-protein kinase PBS1-like"/>
    <property type="match status" value="2"/>
</dbReference>
<feature type="transmembrane region" description="Helical" evidence="21">
    <location>
        <begin position="496"/>
        <end position="518"/>
    </location>
</feature>
<comment type="catalytic activity">
    <reaction evidence="19">
        <text>L-seryl-[protein] + ATP = O-phospho-L-seryl-[protein] + ADP + H(+)</text>
        <dbReference type="Rhea" id="RHEA:17989"/>
        <dbReference type="Rhea" id="RHEA-COMP:9863"/>
        <dbReference type="Rhea" id="RHEA-COMP:11604"/>
        <dbReference type="ChEBI" id="CHEBI:15378"/>
        <dbReference type="ChEBI" id="CHEBI:29999"/>
        <dbReference type="ChEBI" id="CHEBI:30616"/>
        <dbReference type="ChEBI" id="CHEBI:83421"/>
        <dbReference type="ChEBI" id="CHEBI:456216"/>
        <dbReference type="EC" id="2.7.11.1"/>
    </reaction>
</comment>
<feature type="domain" description="Bulb-type lectin" evidence="23">
    <location>
        <begin position="88"/>
        <end position="212"/>
    </location>
</feature>
<evidence type="ECO:0000313" key="26">
    <source>
        <dbReference type="Proteomes" id="UP000006591"/>
    </source>
</evidence>
<keyword evidence="10 20" id="KW-0547">Nucleotide-binding</keyword>